<comment type="caution">
    <text evidence="4">The sequence shown here is derived from an EMBL/GenBank/DDBJ whole genome shotgun (WGS) entry which is preliminary data.</text>
</comment>
<feature type="transmembrane region" description="Helical" evidence="3">
    <location>
        <begin position="37"/>
        <end position="58"/>
    </location>
</feature>
<dbReference type="OrthoDB" id="150591at2"/>
<name>A0A540VAD8_9CHLR</name>
<keyword evidence="1" id="KW-0175">Coiled coil</keyword>
<keyword evidence="3" id="KW-0812">Transmembrane</keyword>
<accession>A0A540VAD8</accession>
<gene>
    <name evidence="4" type="ORF">FKZ61_23075</name>
</gene>
<keyword evidence="3" id="KW-0472">Membrane</keyword>
<evidence type="ECO:0000256" key="3">
    <source>
        <dbReference type="SAM" id="Phobius"/>
    </source>
</evidence>
<dbReference type="InParanoid" id="A0A540VAD8"/>
<protein>
    <submittedName>
        <fullName evidence="4">Uncharacterized protein</fullName>
    </submittedName>
</protein>
<reference evidence="4 5" key="1">
    <citation type="submission" date="2019-06" db="EMBL/GenBank/DDBJ databases">
        <title>Genome sequence of Litorilinea aerophila BAA-2444.</title>
        <authorList>
            <person name="Maclea K.S."/>
            <person name="Maurais E.G."/>
            <person name="Iannazzi L.C."/>
        </authorList>
    </citation>
    <scope>NUCLEOTIDE SEQUENCE [LARGE SCALE GENOMIC DNA]</scope>
    <source>
        <strain evidence="4 5">ATCC BAA-2444</strain>
    </source>
</reference>
<evidence type="ECO:0000256" key="2">
    <source>
        <dbReference type="SAM" id="MobiDB-lite"/>
    </source>
</evidence>
<evidence type="ECO:0000313" key="4">
    <source>
        <dbReference type="EMBL" id="TQE93063.1"/>
    </source>
</evidence>
<feature type="region of interest" description="Disordered" evidence="2">
    <location>
        <begin position="336"/>
        <end position="360"/>
    </location>
</feature>
<dbReference type="AlphaFoldDB" id="A0A540VAD8"/>
<evidence type="ECO:0000256" key="1">
    <source>
        <dbReference type="SAM" id="Coils"/>
    </source>
</evidence>
<organism evidence="4 5">
    <name type="scientific">Litorilinea aerophila</name>
    <dbReference type="NCBI Taxonomy" id="1204385"/>
    <lineage>
        <taxon>Bacteria</taxon>
        <taxon>Bacillati</taxon>
        <taxon>Chloroflexota</taxon>
        <taxon>Caldilineae</taxon>
        <taxon>Caldilineales</taxon>
        <taxon>Caldilineaceae</taxon>
        <taxon>Litorilinea</taxon>
    </lineage>
</organism>
<dbReference type="Proteomes" id="UP000317371">
    <property type="component" value="Unassembled WGS sequence"/>
</dbReference>
<proteinExistence type="predicted"/>
<dbReference type="RefSeq" id="WP_141612543.1">
    <property type="nucleotide sequence ID" value="NZ_VIGC02000054.1"/>
</dbReference>
<keyword evidence="3" id="KW-1133">Transmembrane helix</keyword>
<keyword evidence="5" id="KW-1185">Reference proteome</keyword>
<sequence>MDSKQTHEKTITAAPATLRAGLLERLSDASWARVQSLLSLALALWLVLMLAGGGAIPAQEARARQLRMVVAGYGFDLVAWEVHALGDKARAWITRPAADLPYSEAKALVLAYLERAQEIRRLKEEMTRLASAAASEGVSPDAETAQQLAALQEALTAARQEQQAVRATVEQIIEGQVSWTLAQAGLGVPIGQSGQPIPPVQFTFTEPPKKLVVSPRYRIETLYTQMLTPEMDLPEIEQRESFIYHHYNLSAYITDIGGLGAFPTMVVDDADLPWILSTVAHEWTHNYLALFPLGWNYFTNSDMTTLNETVAEIVGNEIGEQTLAYFYPEIYQAQAPAPTPSEKGDQEPESPPDEPPPFDFRTEMRATRLEVDRLLAEGKVEEAEAYMEARRRLFVEHGYPLRVLNQAYFAFHGSYGTSPASTSPLGPKLAQLRALTPDIATFLHTVRGFTSVQDLERALATWSQRLAPARS</sequence>
<dbReference type="EMBL" id="VIGC01000054">
    <property type="protein sequence ID" value="TQE93063.1"/>
    <property type="molecule type" value="Genomic_DNA"/>
</dbReference>
<evidence type="ECO:0000313" key="5">
    <source>
        <dbReference type="Proteomes" id="UP000317371"/>
    </source>
</evidence>
<feature type="coiled-coil region" evidence="1">
    <location>
        <begin position="141"/>
        <end position="168"/>
    </location>
</feature>